<feature type="compositionally biased region" description="Basic and acidic residues" evidence="4">
    <location>
        <begin position="1586"/>
        <end position="1604"/>
    </location>
</feature>
<feature type="compositionally biased region" description="Polar residues" evidence="4">
    <location>
        <begin position="2339"/>
        <end position="2360"/>
    </location>
</feature>
<feature type="compositionally biased region" description="Acidic residues" evidence="4">
    <location>
        <begin position="605"/>
        <end position="616"/>
    </location>
</feature>
<feature type="compositionally biased region" description="Acidic residues" evidence="4">
    <location>
        <begin position="2560"/>
        <end position="2569"/>
    </location>
</feature>
<feature type="compositionally biased region" description="Low complexity" evidence="4">
    <location>
        <begin position="937"/>
        <end position="950"/>
    </location>
</feature>
<comment type="subcellular location">
    <subcellularLocation>
        <location evidence="1">Secreted</location>
    </subcellularLocation>
</comment>
<evidence type="ECO:0000256" key="2">
    <source>
        <dbReference type="ARBA" id="ARBA00022525"/>
    </source>
</evidence>
<evidence type="ECO:0000256" key="1">
    <source>
        <dbReference type="ARBA" id="ARBA00004613"/>
    </source>
</evidence>
<feature type="compositionally biased region" description="Acidic residues" evidence="4">
    <location>
        <begin position="1263"/>
        <end position="1276"/>
    </location>
</feature>
<dbReference type="GO" id="GO:0005576">
    <property type="term" value="C:extracellular region"/>
    <property type="evidence" value="ECO:0007669"/>
    <property type="project" value="UniProtKB-SubCell"/>
</dbReference>
<feature type="domain" description="VWFC" evidence="5">
    <location>
        <begin position="868"/>
        <end position="932"/>
    </location>
</feature>
<feature type="region of interest" description="Disordered" evidence="4">
    <location>
        <begin position="1092"/>
        <end position="1387"/>
    </location>
</feature>
<evidence type="ECO:0000313" key="7">
    <source>
        <dbReference type="Proteomes" id="UP000075920"/>
    </source>
</evidence>
<feature type="compositionally biased region" description="Basic and acidic residues" evidence="4">
    <location>
        <begin position="439"/>
        <end position="459"/>
    </location>
</feature>
<protein>
    <recommendedName>
        <fullName evidence="5">VWFC domain-containing protein</fullName>
    </recommendedName>
</protein>
<feature type="domain" description="VWFC" evidence="5">
    <location>
        <begin position="247"/>
        <end position="314"/>
    </location>
</feature>
<feature type="compositionally biased region" description="Acidic residues" evidence="4">
    <location>
        <begin position="1978"/>
        <end position="1987"/>
    </location>
</feature>
<feature type="region of interest" description="Disordered" evidence="4">
    <location>
        <begin position="1466"/>
        <end position="1529"/>
    </location>
</feature>
<dbReference type="EnsemblMetazoa" id="AMIN001078-RA">
    <property type="protein sequence ID" value="AMIN001078-PA"/>
    <property type="gene ID" value="AMIN001078"/>
</dbReference>
<feature type="compositionally biased region" description="Basic and acidic residues" evidence="4">
    <location>
        <begin position="2426"/>
        <end position="2466"/>
    </location>
</feature>
<feature type="compositionally biased region" description="Basic and acidic residues" evidence="4">
    <location>
        <begin position="1927"/>
        <end position="1937"/>
    </location>
</feature>
<feature type="compositionally biased region" description="Polar residues" evidence="4">
    <location>
        <begin position="1713"/>
        <end position="1724"/>
    </location>
</feature>
<feature type="compositionally biased region" description="Basic and acidic residues" evidence="4">
    <location>
        <begin position="790"/>
        <end position="830"/>
    </location>
</feature>
<dbReference type="Proteomes" id="UP000075920">
    <property type="component" value="Unassembled WGS sequence"/>
</dbReference>
<feature type="compositionally biased region" description="Basic and acidic residues" evidence="4">
    <location>
        <begin position="2109"/>
        <end position="2131"/>
    </location>
</feature>
<feature type="compositionally biased region" description="Polar residues" evidence="4">
    <location>
        <begin position="351"/>
        <end position="369"/>
    </location>
</feature>
<dbReference type="InterPro" id="IPR052424">
    <property type="entry name" value="Kielin_Chordin-BMP_Reg"/>
</dbReference>
<feature type="compositionally biased region" description="Polar residues" evidence="4">
    <location>
        <begin position="460"/>
        <end position="476"/>
    </location>
</feature>
<feature type="compositionally biased region" description="Acidic residues" evidence="4">
    <location>
        <begin position="1789"/>
        <end position="1810"/>
    </location>
</feature>
<name>A0A182VSN8_9DIPT</name>
<dbReference type="PANTHER" id="PTHR46698">
    <property type="entry name" value="CROSSVEINLESS 2"/>
    <property type="match status" value="1"/>
</dbReference>
<proteinExistence type="predicted"/>
<feature type="compositionally biased region" description="Acidic residues" evidence="4">
    <location>
        <begin position="2254"/>
        <end position="2266"/>
    </location>
</feature>
<feature type="compositionally biased region" description="Polar residues" evidence="4">
    <location>
        <begin position="1988"/>
        <end position="1999"/>
    </location>
</feature>
<feature type="compositionally biased region" description="Polar residues" evidence="4">
    <location>
        <begin position="1333"/>
        <end position="1343"/>
    </location>
</feature>
<feature type="region of interest" description="Disordered" evidence="4">
    <location>
        <begin position="2047"/>
        <end position="2569"/>
    </location>
</feature>
<feature type="compositionally biased region" description="Basic and acidic residues" evidence="4">
    <location>
        <begin position="1662"/>
        <end position="1676"/>
    </location>
</feature>
<dbReference type="PANTHER" id="PTHR46698:SF3">
    <property type="entry name" value="TENECTIN ISOFORM 1-RELATED"/>
    <property type="match status" value="1"/>
</dbReference>
<feature type="compositionally biased region" description="Polar residues" evidence="4">
    <location>
        <begin position="1144"/>
        <end position="1157"/>
    </location>
</feature>
<evidence type="ECO:0000256" key="4">
    <source>
        <dbReference type="SAM" id="MobiDB-lite"/>
    </source>
</evidence>
<feature type="compositionally biased region" description="Basic and acidic residues" evidence="4">
    <location>
        <begin position="2361"/>
        <end position="2370"/>
    </location>
</feature>
<feature type="compositionally biased region" description="Basic and acidic residues" evidence="4">
    <location>
        <begin position="417"/>
        <end position="426"/>
    </location>
</feature>
<feature type="compositionally biased region" description="Polar residues" evidence="4">
    <location>
        <begin position="1566"/>
        <end position="1582"/>
    </location>
</feature>
<keyword evidence="3" id="KW-0732">Signal</keyword>
<feature type="compositionally biased region" description="Polar residues" evidence="4">
    <location>
        <begin position="1911"/>
        <end position="1924"/>
    </location>
</feature>
<feature type="compositionally biased region" description="Polar residues" evidence="4">
    <location>
        <begin position="2170"/>
        <end position="2182"/>
    </location>
</feature>
<dbReference type="PROSITE" id="PS50184">
    <property type="entry name" value="VWFC_2"/>
    <property type="match status" value="2"/>
</dbReference>
<feature type="compositionally biased region" description="Polar residues" evidence="4">
    <location>
        <begin position="1824"/>
        <end position="1848"/>
    </location>
</feature>
<dbReference type="Gene3D" id="2.10.70.10">
    <property type="entry name" value="Complement Module, domain 1"/>
    <property type="match status" value="1"/>
</dbReference>
<evidence type="ECO:0000259" key="5">
    <source>
        <dbReference type="PROSITE" id="PS50184"/>
    </source>
</evidence>
<reference evidence="7" key="1">
    <citation type="submission" date="2013-03" db="EMBL/GenBank/DDBJ databases">
        <title>The Genome Sequence of Anopheles minimus MINIMUS1.</title>
        <authorList>
            <consortium name="The Broad Institute Genomics Platform"/>
            <person name="Neafsey D.E."/>
            <person name="Walton C."/>
            <person name="Walker B."/>
            <person name="Young S.K."/>
            <person name="Zeng Q."/>
            <person name="Gargeya S."/>
            <person name="Fitzgerald M."/>
            <person name="Haas B."/>
            <person name="Abouelleil A."/>
            <person name="Allen A.W."/>
            <person name="Alvarado L."/>
            <person name="Arachchi H.M."/>
            <person name="Berlin A.M."/>
            <person name="Chapman S.B."/>
            <person name="Gainer-Dewar J."/>
            <person name="Goldberg J."/>
            <person name="Griggs A."/>
            <person name="Gujja S."/>
            <person name="Hansen M."/>
            <person name="Howarth C."/>
            <person name="Imamovic A."/>
            <person name="Ireland A."/>
            <person name="Larimer J."/>
            <person name="McCowan C."/>
            <person name="Murphy C."/>
            <person name="Pearson M."/>
            <person name="Poon T.W."/>
            <person name="Priest M."/>
            <person name="Roberts A."/>
            <person name="Saif S."/>
            <person name="Shea T."/>
            <person name="Sisk P."/>
            <person name="Sykes S."/>
            <person name="Wortman J."/>
            <person name="Nusbaum C."/>
            <person name="Birren B."/>
        </authorList>
    </citation>
    <scope>NUCLEOTIDE SEQUENCE [LARGE SCALE GENOMIC DNA]</scope>
    <source>
        <strain evidence="7">MINIMUS1</strain>
    </source>
</reference>
<reference evidence="6" key="2">
    <citation type="submission" date="2020-05" db="UniProtKB">
        <authorList>
            <consortium name="EnsemblMetazoa"/>
        </authorList>
    </citation>
    <scope>IDENTIFICATION</scope>
    <source>
        <strain evidence="6">MINIMUS1</strain>
    </source>
</reference>
<accession>A0A182VSN8</accession>
<feature type="compositionally biased region" description="Polar residues" evidence="4">
    <location>
        <begin position="1369"/>
        <end position="1387"/>
    </location>
</feature>
<feature type="compositionally biased region" description="Polar residues" evidence="4">
    <location>
        <begin position="2405"/>
        <end position="2420"/>
    </location>
</feature>
<feature type="compositionally biased region" description="Low complexity" evidence="4">
    <location>
        <begin position="2380"/>
        <end position="2395"/>
    </location>
</feature>
<feature type="compositionally biased region" description="Basic and acidic residues" evidence="4">
    <location>
        <begin position="2505"/>
        <end position="2522"/>
    </location>
</feature>
<feature type="compositionally biased region" description="Polar residues" evidence="4">
    <location>
        <begin position="2312"/>
        <end position="2322"/>
    </location>
</feature>
<dbReference type="SMART" id="SM00214">
    <property type="entry name" value="VWC"/>
    <property type="match status" value="5"/>
</dbReference>
<feature type="compositionally biased region" description="Acidic residues" evidence="4">
    <location>
        <begin position="402"/>
        <end position="416"/>
    </location>
</feature>
<feature type="compositionally biased region" description="Polar residues" evidence="4">
    <location>
        <begin position="1961"/>
        <end position="1974"/>
    </location>
</feature>
<feature type="compositionally biased region" description="Polar residues" evidence="4">
    <location>
        <begin position="1731"/>
        <end position="1741"/>
    </location>
</feature>
<feature type="compositionally biased region" description="Basic and acidic residues" evidence="4">
    <location>
        <begin position="388"/>
        <end position="401"/>
    </location>
</feature>
<feature type="compositionally biased region" description="Polar residues" evidence="4">
    <location>
        <begin position="1208"/>
        <end position="1221"/>
    </location>
</feature>
<evidence type="ECO:0000256" key="3">
    <source>
        <dbReference type="ARBA" id="ARBA00022729"/>
    </source>
</evidence>
<feature type="compositionally biased region" description="Polar residues" evidence="4">
    <location>
        <begin position="964"/>
        <end position="974"/>
    </location>
</feature>
<feature type="compositionally biased region" description="Polar residues" evidence="4">
    <location>
        <begin position="535"/>
        <end position="554"/>
    </location>
</feature>
<feature type="compositionally biased region" description="Acidic residues" evidence="4">
    <location>
        <begin position="2142"/>
        <end position="2153"/>
    </location>
</feature>
<feature type="region of interest" description="Disordered" evidence="4">
    <location>
        <begin position="326"/>
        <end position="830"/>
    </location>
</feature>
<feature type="compositionally biased region" description="Polar residues" evidence="4">
    <location>
        <begin position="2269"/>
        <end position="2290"/>
    </location>
</feature>
<feature type="compositionally biased region" description="Polar residues" evidence="4">
    <location>
        <begin position="2075"/>
        <end position="2088"/>
    </location>
</feature>
<dbReference type="InterPro" id="IPR001007">
    <property type="entry name" value="VWF_dom"/>
</dbReference>
<sequence>MIIRSSSLFGLDHHVMVYLIIAIALILVPTSNSAPMYESDQTELENYGESTGCYYNYNHYGEGDRIMTNEPCLNCTCHDRMLMCYLRVCPFTKAIGQDCTIEKRKDQCCPVITCPEVEVQLLDHQTTANPSNALGATSSSEVGAPDQYGCSINGRFYPEGAQVPSNPQKPCELCYCIRNMTTCVMQECTLHIDGCQPIYNKGVCCPVKYDCDHDKDSTPMLEDESTTTVRPTPGFILTTTVTPSVSTDCVHNGETYADGALIMTDKPCEHCYCMRGDIVCAVQECGTPLENEGKNCTALPPAVGQCCPDKYICDGSAAAIMTTTHPSIPTSAVDDTKVQEEDQTTKAEQESVPTETTQASVESSTTMATIDQKAQEPLEKDEADDDNDQQKQEHVAPHFEDVQTDDSHEEDDNDDQAPEKFDDEQRMTTTHASVSGEPDIERDHIPGHEVSYEREENQPHETTTVVVSDAAAQTTLRPDRQSPADVTVQDETSTEIHDDDEVPSDIAATTLAPSRDEQESDVDQVPSEFDDDKASSTTEPTVDEIVSSSEPTTVRNDEDISESAVTTSLPPQMIPLANADEKENEINEHHDKKTEATPEQHQPERDDDVTSYEDEEQKEHDGQEKLDDNEGFSTTTALPERNETSSKPETPAHVPSSNTVMPEQDVPEVSTEKKEATQKADDQSPLPVEQDFVELPPAVVVTELPPIPTTSDGPSLMEQTPELPKDEILPNMPLEADSHVLSDSMTTEHAPTFGDRKEDDAQEPEQTHVQPTADMEEPVEMNTIIPLETDEQKVEKPLDEEHDKEQEHDVEHDQDIEKDEQSGVEQDHVAPEHDEVQTIATPVEENVEDDQHVVRPDKLFPESIPGEGDCLIDGVTYENGASVPPSGKCQVACHCSNSIVHCEMIRCKAAPNDDCTPKSTISGECCPTYVCPKESTSTASSVSVESTEASTESDTESDEEQQSADVSVESSESPTKAPVSDSQSTSTNEEDDESSQPSEAESDSAGFDLDDEVFKPLRPQEPSLDMNINYFAGNRPTTANYEEDIITSTTAPTSLPATVDSIIAIVTNHSAIPQTPEQHIPTDATPSAFDVSTTEEKQETTTLGAVAERSPEAEKDENEIADHEQDEEVQPTTSKTYTADRETTSVPTRVESSSVQNDIMDVEVTTSGLEVDDEQRVTSPTADEVEDDKDQFQDTTKGAPNVDDEQKMTTQVQDSTTSRPTASEDVERDNEQDRPVQTTIRSVEPTVPTATEQEPAEQHINDIESDDIYSTVEDDDKSSPVADDNVIPAQEAITTRAVEMDEEQVTVTETQQREIDSTSAPIFNAEEEEDQMHQATTTPTTALNELDTEEQAGEKQKDEIELTNDEISESTAPSTSKPTIETEQTTPYVLEAEAGQKLTTVSDEVQTFTTVPTVVSEKVPDVPAPVTFQNAMDEERDDNRKTTDVTGTQKLTTVSPIMDDSIIFRVDDEEDEPIVKPTLDAVKPTQDTAKPHPVDREETDDDNLISPEQNGGFHYPQEEDDEAEEPIYKPSLDDSEHVAMPFPVEIPQETVPLEPVDQIKEHDDAGQSTTMRSEDVTITPSTVEPMKPEQDREQITHDDAKESNEIEDDVHQIATPVKKPEQTPMYDEIEENEQQTVAPSKQGPGLTTVGHKQDSESLPTTEKYDVSTEAHEKIDDEQQQPTTAKPAFEQHYEQDDKEDDDTVDTLPGMGDAHSTTIGESATDSAQDEEQSVTTVPTTSGHVEQEQEKHTTPSIPIHDDIQSEEENKKTHLDDNDEEVPAATTPRVAESQDESETEEEPVSQSDDQDEANVDAATTKGPVSYDEVQTTTVDVNQTLPSIVTEQSTTLAPAQDFAIEDENTHEPDFDSVAAHTDSEEDDELEDTDKPQETVTKVPVAKPAADTSEELISPTEPFTNAADDSSYITEATVKEEDQKLEDNNLDEPMHTTSAPYESQDKKQQPESDANVTTKPTGSNEFAPMEDDVDFEQEQQTIASTTPPQATEEKDKQTTVALPHDKDKLPESLNTEVEKIGVSTEQVQVTTVRDTEFDFNTIDTNQDHPLLEPANDDDARDEIAHSTTFATPEQSSETYDAPDRKPSEPESDESVSTDETLHAPFDEKAKPDAEVHDKDEPSSIPVTTSVSVDDEDSQEENDDGQLTTMRPKPIHEEESPASTTVNSVQQQPELDETSDVFRPIDTQEPEQTSETVVANVPESDDKVQLHVATTDKPTAHDAVETATTSEEEQDEVEQPQTDDLNADDDSSEEDDSPIALNTSSTPVKATTSSDVSSTPTKDVATEDVTPKADAYTTVAPASDSQVTEQQTTVRHEDEPVSSEDPLPYSNVTAITQPAEEVSQTTSTHVLNQDEEKEHSEAPNVSQDAVTVTSTPPAITTTLPTDPKTEEPVREVSTSNPTQDYLSQSTVAPVFVQDDKLDEKLDDKLDDKLDEKLDDKLDEKLEEKLDDKLDEKPSAPVQDQELAQKPQPVSDGNDEQQAAIKPTFTEEEDDEQQKVQEPEVTGEHDDTSDLAKPTQQPETVGPSYGSPGQHYDTGYGHMPPHYPPSSYEDDYAEEEDPAAFGPGTCRYGGKLYVSAQQIPRDDPCDFCFCFRSDIICLQQSCPPPISGCNEEPIAGFCCPRYECPVSMATVLNVTTSTTTTTTTLPPHFLSHAYKGHVQKRGCQIQGKPYNVGETVASASGPCMRCTCGGDGQMQCEPKACSPEPMLQQMIAVAAARRR</sequence>
<feature type="compositionally biased region" description="Basic and acidic residues" evidence="4">
    <location>
        <begin position="1742"/>
        <end position="1772"/>
    </location>
</feature>
<feature type="region of interest" description="Disordered" evidence="4">
    <location>
        <begin position="1425"/>
        <end position="1452"/>
    </location>
</feature>
<feature type="region of interest" description="Disordered" evidence="4">
    <location>
        <begin position="937"/>
        <end position="1009"/>
    </location>
</feature>
<feature type="compositionally biased region" description="Basic and acidic residues" evidence="4">
    <location>
        <begin position="670"/>
        <end position="682"/>
    </location>
</feature>
<feature type="compositionally biased region" description="Acidic residues" evidence="4">
    <location>
        <begin position="951"/>
        <end position="962"/>
    </location>
</feature>
<keyword evidence="7" id="KW-1185">Reference proteome</keyword>
<feature type="compositionally biased region" description="Basic and acidic residues" evidence="4">
    <location>
        <begin position="1109"/>
        <end position="1123"/>
    </location>
</feature>
<keyword evidence="2" id="KW-0964">Secreted</keyword>
<dbReference type="SUPFAM" id="SSF57603">
    <property type="entry name" value="FnI-like domain"/>
    <property type="match status" value="6"/>
</dbReference>
<feature type="compositionally biased region" description="Low complexity" evidence="4">
    <location>
        <begin position="2132"/>
        <end position="2141"/>
    </location>
</feature>
<feature type="compositionally biased region" description="Basic and acidic residues" evidence="4">
    <location>
        <begin position="579"/>
        <end position="604"/>
    </location>
</feature>
<feature type="region of interest" description="Disordered" evidence="4">
    <location>
        <begin position="1546"/>
        <end position="2026"/>
    </location>
</feature>
<organism evidence="6 7">
    <name type="scientific">Anopheles minimus</name>
    <dbReference type="NCBI Taxonomy" id="112268"/>
    <lineage>
        <taxon>Eukaryota</taxon>
        <taxon>Metazoa</taxon>
        <taxon>Ecdysozoa</taxon>
        <taxon>Arthropoda</taxon>
        <taxon>Hexapoda</taxon>
        <taxon>Insecta</taxon>
        <taxon>Pterygota</taxon>
        <taxon>Neoptera</taxon>
        <taxon>Endopterygota</taxon>
        <taxon>Diptera</taxon>
        <taxon>Nematocera</taxon>
        <taxon>Culicoidea</taxon>
        <taxon>Culicidae</taxon>
        <taxon>Anophelinae</taxon>
        <taxon>Anopheles</taxon>
    </lineage>
</organism>
<feature type="compositionally biased region" description="Basic and acidic residues" evidence="4">
    <location>
        <begin position="2001"/>
        <end position="2020"/>
    </location>
</feature>
<dbReference type="VEuPathDB" id="VectorBase:AMIN001078"/>
<feature type="compositionally biased region" description="Basic and acidic residues" evidence="4">
    <location>
        <begin position="334"/>
        <end position="349"/>
    </location>
</feature>
<dbReference type="STRING" id="112268.A0A182VSN8"/>
<feature type="compositionally biased region" description="Basic and acidic residues" evidence="4">
    <location>
        <begin position="617"/>
        <end position="628"/>
    </location>
</feature>
<evidence type="ECO:0000313" key="6">
    <source>
        <dbReference type="EnsemblMetazoa" id="AMIN001078-PA"/>
    </source>
</evidence>